<dbReference type="InterPro" id="IPR052340">
    <property type="entry name" value="RNase_Y/CdgJ"/>
</dbReference>
<dbReference type="Gene3D" id="3.20.20.450">
    <property type="entry name" value="EAL domain"/>
    <property type="match status" value="1"/>
</dbReference>
<dbReference type="InterPro" id="IPR035919">
    <property type="entry name" value="EAL_sf"/>
</dbReference>
<dbReference type="PANTHER" id="PTHR33525">
    <property type="match status" value="1"/>
</dbReference>
<dbReference type="InterPro" id="IPR014408">
    <property type="entry name" value="dGMP_Pdiesterase_EAL/HD-GYP"/>
</dbReference>
<dbReference type="Pfam" id="PF08668">
    <property type="entry name" value="HDOD"/>
    <property type="match status" value="1"/>
</dbReference>
<dbReference type="InterPro" id="IPR013976">
    <property type="entry name" value="HDOD"/>
</dbReference>
<dbReference type="EMBL" id="SMRS01000006">
    <property type="protein sequence ID" value="KAA0874407.1"/>
    <property type="molecule type" value="Genomic_DNA"/>
</dbReference>
<dbReference type="SUPFAM" id="SSF141868">
    <property type="entry name" value="EAL domain-like"/>
    <property type="match status" value="1"/>
</dbReference>
<dbReference type="PIRSF" id="PIRSF003180">
    <property type="entry name" value="DiGMPpdiest_YuxH"/>
    <property type="match status" value="1"/>
</dbReference>
<feature type="domain" description="HDOD" evidence="1">
    <location>
        <begin position="226"/>
        <end position="411"/>
    </location>
</feature>
<dbReference type="Proteomes" id="UP000325302">
    <property type="component" value="Unassembled WGS sequence"/>
</dbReference>
<dbReference type="Pfam" id="PF00563">
    <property type="entry name" value="EAL"/>
    <property type="match status" value="1"/>
</dbReference>
<dbReference type="AlphaFoldDB" id="A0A5A9W112"/>
<protein>
    <submittedName>
        <fullName evidence="2">HDOD domain-containing protein</fullName>
    </submittedName>
</protein>
<dbReference type="SMART" id="SM00052">
    <property type="entry name" value="EAL"/>
    <property type="match status" value="1"/>
</dbReference>
<reference evidence="2 3" key="1">
    <citation type="submission" date="2019-03" db="EMBL/GenBank/DDBJ databases">
        <title>Nitrincola sp. nov. isolated from an Indian soda lake.</title>
        <authorList>
            <person name="Joshi A."/>
            <person name="Thite S.V."/>
            <person name="Joseph N."/>
            <person name="Dhotre D."/>
            <person name="Moorthy M."/>
            <person name="Shouche Y.S."/>
        </authorList>
    </citation>
    <scope>NUCLEOTIDE SEQUENCE [LARGE SCALE GENOMIC DNA]</scope>
    <source>
        <strain evidence="2 3">MEB193</strain>
    </source>
</reference>
<comment type="caution">
    <text evidence="2">The sequence shown here is derived from an EMBL/GenBank/DDBJ whole genome shotgun (WGS) entry which is preliminary data.</text>
</comment>
<dbReference type="Gene3D" id="1.10.3210.10">
    <property type="entry name" value="Hypothetical protein af1432"/>
    <property type="match status" value="1"/>
</dbReference>
<gene>
    <name evidence="2" type="ORF">E1H14_09040</name>
</gene>
<dbReference type="InterPro" id="IPR001633">
    <property type="entry name" value="EAL_dom"/>
</dbReference>
<keyword evidence="3" id="KW-1185">Reference proteome</keyword>
<accession>A0A5A9W112</accession>
<organism evidence="2 3">
    <name type="scientific">Nitrincola tapanii</name>
    <dbReference type="NCBI Taxonomy" id="1708751"/>
    <lineage>
        <taxon>Bacteria</taxon>
        <taxon>Pseudomonadati</taxon>
        <taxon>Pseudomonadota</taxon>
        <taxon>Gammaproteobacteria</taxon>
        <taxon>Oceanospirillales</taxon>
        <taxon>Oceanospirillaceae</taxon>
        <taxon>Nitrincola</taxon>
    </lineage>
</organism>
<proteinExistence type="predicted"/>
<dbReference type="SUPFAM" id="SSF109604">
    <property type="entry name" value="HD-domain/PDEase-like"/>
    <property type="match status" value="1"/>
</dbReference>
<dbReference type="PROSITE" id="PS51833">
    <property type="entry name" value="HDOD"/>
    <property type="match status" value="1"/>
</dbReference>
<dbReference type="PANTHER" id="PTHR33525:SF4">
    <property type="entry name" value="CYCLIC DI-GMP PHOSPHODIESTERASE CDGJ"/>
    <property type="match status" value="1"/>
</dbReference>
<sequence>MGIHSQQGLARELNVASAASQTSEATQLPVLMARQPIYTKSQDVAAYELLFRDEEGNFVQGLKDDDATLEVLLNTYSGISKEGKPESVPFFLKVTDQVLLSESIPDLPRHRFVLELLSHTEVTPVLIKRLQELAQAGYRLALSGFDPADNKFFPLLKIIHVLKLDIQLIGLERIPGLVQKLKPFNLELLADKVETQDEFRQCLEMGFALYMGYFLSKPTLVRGRKITGNKLILLELLTELQRPNATAESVQQIALKDAALTYKILRVVNSAAFNMQREISSLSHAIALLGMDQIRRWVMLFLSKSDNGKPDELTRNMLVRGRMCEILAELTQHSEPLDYFIVGLLSQLDVLMDTDMETLMTQVPLQQPIKDALLGRLGEHGKLLKEVEIYERGEFESLHHLVEKPFYEVAYRHSLKWAEQVLQAMSN</sequence>
<dbReference type="OrthoDB" id="9804751at2"/>
<evidence type="ECO:0000313" key="3">
    <source>
        <dbReference type="Proteomes" id="UP000325302"/>
    </source>
</evidence>
<name>A0A5A9W112_9GAMM</name>
<evidence type="ECO:0000313" key="2">
    <source>
        <dbReference type="EMBL" id="KAA0874407.1"/>
    </source>
</evidence>
<evidence type="ECO:0000259" key="1">
    <source>
        <dbReference type="PROSITE" id="PS51833"/>
    </source>
</evidence>